<protein>
    <submittedName>
        <fullName evidence="4">Cell envelope-related transcriptional attenuator</fullName>
    </submittedName>
</protein>
<accession>A7NGB4</accession>
<comment type="similarity">
    <text evidence="1">Belongs to the LytR/CpsA/Psr (LCP) family.</text>
</comment>
<dbReference type="STRING" id="383372.Rcas_0369"/>
<keyword evidence="5" id="KW-1185">Reference proteome</keyword>
<dbReference type="PANTHER" id="PTHR33392">
    <property type="entry name" value="POLYISOPRENYL-TEICHOIC ACID--PEPTIDOGLYCAN TEICHOIC ACID TRANSFERASE TAGU"/>
    <property type="match status" value="1"/>
</dbReference>
<gene>
    <name evidence="4" type="ordered locus">Rcas_0369</name>
</gene>
<dbReference type="HOGENOM" id="CLU_016455_12_0_0"/>
<evidence type="ECO:0000313" key="4">
    <source>
        <dbReference type="EMBL" id="ABU56501.1"/>
    </source>
</evidence>
<evidence type="ECO:0000259" key="3">
    <source>
        <dbReference type="Pfam" id="PF03816"/>
    </source>
</evidence>
<evidence type="ECO:0000256" key="1">
    <source>
        <dbReference type="ARBA" id="ARBA00006068"/>
    </source>
</evidence>
<evidence type="ECO:0000256" key="2">
    <source>
        <dbReference type="SAM" id="Phobius"/>
    </source>
</evidence>
<dbReference type="InterPro" id="IPR004474">
    <property type="entry name" value="LytR_CpsA_psr"/>
</dbReference>
<sequence length="356" mass="39414">MIRHHGVRRRFVLTLLGMMALTGIIAIARLGFEWKQALDDVDAMIVTPVVLAPTPEPMLSTSVPADAPVNPLPLLPTVAPTMAPENDDPVNILLLGADARVGEEISRTDAIILLHINPRTGRVSMLSFPRDLMVDTPGFGRRKINSVYLLGETRLGKGYGAALLKQTVSDLVGVPVHHFALINFEGFRRVIDLVGGISIDVPKVIDDPRYPVDAFPGDVRTMQVRFEPGTQWMDGERALIYARTRHADSDFGRNQRQQQVLLALVERVRERGLISQINKIDDYTSALRDYVRTDVPRSEMIRLARAASRMDLDNIQRYAIDSKMIITLGSPDTFAADPKALREVVDRMIAGGAPTP</sequence>
<dbReference type="OrthoDB" id="153585at2"/>
<dbReference type="Pfam" id="PF03816">
    <property type="entry name" value="LytR_cpsA_psr"/>
    <property type="match status" value="1"/>
</dbReference>
<name>A7NGB4_ROSCS</name>
<keyword evidence="2" id="KW-0472">Membrane</keyword>
<keyword evidence="2" id="KW-1133">Transmembrane helix</keyword>
<dbReference type="Proteomes" id="UP000000263">
    <property type="component" value="Chromosome"/>
</dbReference>
<dbReference type="KEGG" id="rca:Rcas_0369"/>
<dbReference type="eggNOG" id="COG1316">
    <property type="taxonomic scope" value="Bacteria"/>
</dbReference>
<dbReference type="InterPro" id="IPR050922">
    <property type="entry name" value="LytR/CpsA/Psr_CW_biosynth"/>
</dbReference>
<evidence type="ECO:0000313" key="5">
    <source>
        <dbReference type="Proteomes" id="UP000000263"/>
    </source>
</evidence>
<reference evidence="4 5" key="1">
    <citation type="submission" date="2007-08" db="EMBL/GenBank/DDBJ databases">
        <title>Complete sequence of Roseiflexus castenholzii DSM 13941.</title>
        <authorList>
            <consortium name="US DOE Joint Genome Institute"/>
            <person name="Copeland A."/>
            <person name="Lucas S."/>
            <person name="Lapidus A."/>
            <person name="Barry K."/>
            <person name="Glavina del Rio T."/>
            <person name="Dalin E."/>
            <person name="Tice H."/>
            <person name="Pitluck S."/>
            <person name="Thompson L.S."/>
            <person name="Brettin T."/>
            <person name="Bruce D."/>
            <person name="Detter J.C."/>
            <person name="Han C."/>
            <person name="Tapia R."/>
            <person name="Schmutz J."/>
            <person name="Larimer F."/>
            <person name="Land M."/>
            <person name="Hauser L."/>
            <person name="Kyrpides N."/>
            <person name="Mikhailova N."/>
            <person name="Bryant D.A."/>
            <person name="Hanada S."/>
            <person name="Tsukatani Y."/>
            <person name="Richardson P."/>
        </authorList>
    </citation>
    <scope>NUCLEOTIDE SEQUENCE [LARGE SCALE GENOMIC DNA]</scope>
    <source>
        <strain evidence="5">DSM 13941 / HLO8</strain>
    </source>
</reference>
<dbReference type="AlphaFoldDB" id="A7NGB4"/>
<proteinExistence type="inferred from homology"/>
<organism evidence="4 5">
    <name type="scientific">Roseiflexus castenholzii (strain DSM 13941 / HLO8)</name>
    <dbReference type="NCBI Taxonomy" id="383372"/>
    <lineage>
        <taxon>Bacteria</taxon>
        <taxon>Bacillati</taxon>
        <taxon>Chloroflexota</taxon>
        <taxon>Chloroflexia</taxon>
        <taxon>Chloroflexales</taxon>
        <taxon>Roseiflexineae</taxon>
        <taxon>Roseiflexaceae</taxon>
        <taxon>Roseiflexus</taxon>
    </lineage>
</organism>
<dbReference type="NCBIfam" id="TIGR00350">
    <property type="entry name" value="lytR_cpsA_psr"/>
    <property type="match status" value="1"/>
</dbReference>
<feature type="domain" description="Cell envelope-related transcriptional attenuator" evidence="3">
    <location>
        <begin position="107"/>
        <end position="268"/>
    </location>
</feature>
<keyword evidence="2" id="KW-0812">Transmembrane</keyword>
<dbReference type="Gene3D" id="3.40.630.190">
    <property type="entry name" value="LCP protein"/>
    <property type="match status" value="1"/>
</dbReference>
<feature type="transmembrane region" description="Helical" evidence="2">
    <location>
        <begin position="12"/>
        <end position="32"/>
    </location>
</feature>
<dbReference type="EMBL" id="CP000804">
    <property type="protein sequence ID" value="ABU56501.1"/>
    <property type="molecule type" value="Genomic_DNA"/>
</dbReference>
<dbReference type="PANTHER" id="PTHR33392:SF6">
    <property type="entry name" value="POLYISOPRENYL-TEICHOIC ACID--PEPTIDOGLYCAN TEICHOIC ACID TRANSFERASE TAGU"/>
    <property type="match status" value="1"/>
</dbReference>